<evidence type="ECO:0000259" key="1">
    <source>
        <dbReference type="SMART" id="SM00454"/>
    </source>
</evidence>
<name>A0AAU9JBC3_9CILI</name>
<dbReference type="EMBL" id="CAJZBQ010000036">
    <property type="protein sequence ID" value="CAG9324565.1"/>
    <property type="molecule type" value="Genomic_DNA"/>
</dbReference>
<gene>
    <name evidence="2" type="ORF">BSTOLATCC_MIC36351</name>
</gene>
<organism evidence="2 3">
    <name type="scientific">Blepharisma stoltei</name>
    <dbReference type="NCBI Taxonomy" id="1481888"/>
    <lineage>
        <taxon>Eukaryota</taxon>
        <taxon>Sar</taxon>
        <taxon>Alveolata</taxon>
        <taxon>Ciliophora</taxon>
        <taxon>Postciliodesmatophora</taxon>
        <taxon>Heterotrichea</taxon>
        <taxon>Heterotrichida</taxon>
        <taxon>Blepharismidae</taxon>
        <taxon>Blepharisma</taxon>
    </lineage>
</organism>
<reference evidence="2" key="1">
    <citation type="submission" date="2021-09" db="EMBL/GenBank/DDBJ databases">
        <authorList>
            <consortium name="AG Swart"/>
            <person name="Singh M."/>
            <person name="Singh A."/>
            <person name="Seah K."/>
            <person name="Emmerich C."/>
        </authorList>
    </citation>
    <scope>NUCLEOTIDE SEQUENCE</scope>
    <source>
        <strain evidence="2">ATCC30299</strain>
    </source>
</reference>
<dbReference type="AlphaFoldDB" id="A0AAU9JBC3"/>
<evidence type="ECO:0000313" key="2">
    <source>
        <dbReference type="EMBL" id="CAG9324565.1"/>
    </source>
</evidence>
<comment type="caution">
    <text evidence="2">The sequence shown here is derived from an EMBL/GenBank/DDBJ whole genome shotgun (WGS) entry which is preliminary data.</text>
</comment>
<dbReference type="Proteomes" id="UP001162131">
    <property type="component" value="Unassembled WGS sequence"/>
</dbReference>
<dbReference type="Gene3D" id="2.20.140.10">
    <property type="entry name" value="WGR domain"/>
    <property type="match status" value="1"/>
</dbReference>
<feature type="domain" description="SAM" evidence="1">
    <location>
        <begin position="224"/>
        <end position="288"/>
    </location>
</feature>
<sequence>MEPAKFSLNEKRYLVHDTNHKFWEIINEGSINHIRYGKLKDGVEHDIQSGLSAYESNEEALSRAMTLVISKENKGYIQDHPYLNRLILKSPAKTPVKNRFTSILSEKNLYDGTYLELEHIDKTEYWKVQVSGNSIKIDTGFEGQNSKQTTIKKYSNDEEAAKIAKIKTREKIAVGFKRNENKFIKDFYLLSPNPERNEIIDLTVDEDRPKPVQRKLFQKEIQNLESKTLNIGDLLCSIGLERYIKLFEDERISMDEFLTLNERDLENLNLPAPHRKLILDCISSRDESEASKKIKLN</sequence>
<dbReference type="SUPFAM" id="SSF47769">
    <property type="entry name" value="SAM/Pointed domain"/>
    <property type="match status" value="1"/>
</dbReference>
<proteinExistence type="predicted"/>
<dbReference type="InterPro" id="IPR001660">
    <property type="entry name" value="SAM"/>
</dbReference>
<dbReference type="Pfam" id="PF00536">
    <property type="entry name" value="SAM_1"/>
    <property type="match status" value="1"/>
</dbReference>
<evidence type="ECO:0000313" key="3">
    <source>
        <dbReference type="Proteomes" id="UP001162131"/>
    </source>
</evidence>
<dbReference type="SMART" id="SM00454">
    <property type="entry name" value="SAM"/>
    <property type="match status" value="1"/>
</dbReference>
<dbReference type="CDD" id="cd09487">
    <property type="entry name" value="SAM_superfamily"/>
    <property type="match status" value="1"/>
</dbReference>
<dbReference type="Gene3D" id="1.10.150.50">
    <property type="entry name" value="Transcription Factor, Ets-1"/>
    <property type="match status" value="1"/>
</dbReference>
<dbReference type="InterPro" id="IPR013761">
    <property type="entry name" value="SAM/pointed_sf"/>
</dbReference>
<keyword evidence="3" id="KW-1185">Reference proteome</keyword>
<accession>A0AAU9JBC3</accession>
<protein>
    <recommendedName>
        <fullName evidence="1">SAM domain-containing protein</fullName>
    </recommendedName>
</protein>